<dbReference type="Proteomes" id="UP000035540">
    <property type="component" value="Chromosome"/>
</dbReference>
<proteinExistence type="predicted"/>
<dbReference type="GO" id="GO:0016020">
    <property type="term" value="C:membrane"/>
    <property type="evidence" value="ECO:0007669"/>
    <property type="project" value="InterPro"/>
</dbReference>
<gene>
    <name evidence="2" type="ORF">CTEST_00625</name>
</gene>
<dbReference type="RefSeq" id="WP_047252088.1">
    <property type="nucleotide sequence ID" value="NZ_CP011545.1"/>
</dbReference>
<dbReference type="KEGG" id="cted:CTEST_00625"/>
<feature type="transmembrane region" description="Helical" evidence="1">
    <location>
        <begin position="31"/>
        <end position="47"/>
    </location>
</feature>
<keyword evidence="1" id="KW-0812">Transmembrane</keyword>
<evidence type="ECO:0000256" key="1">
    <source>
        <dbReference type="SAM" id="Phobius"/>
    </source>
</evidence>
<feature type="transmembrane region" description="Helical" evidence="1">
    <location>
        <begin position="179"/>
        <end position="194"/>
    </location>
</feature>
<dbReference type="STRING" id="136857.CTEST_00625"/>
<reference evidence="2 3" key="1">
    <citation type="journal article" date="2015" name="Genome Announc.">
        <title>Complete Genome Sequence of the Type Strain Corynebacterium testudinoris DSM 44614, Recovered from Necrotic Lesions in the Mouth of a Tortoise.</title>
        <authorList>
            <person name="Ruckert C."/>
            <person name="Kriete M."/>
            <person name="Jaenicke S."/>
            <person name="Winkler A."/>
            <person name="Tauch A."/>
        </authorList>
    </citation>
    <scope>NUCLEOTIDE SEQUENCE [LARGE SCALE GENOMIC DNA]</scope>
    <source>
        <strain evidence="2 3">DSM 44614</strain>
    </source>
</reference>
<feature type="transmembrane region" description="Helical" evidence="1">
    <location>
        <begin position="7"/>
        <end position="25"/>
    </location>
</feature>
<organism evidence="2 3">
    <name type="scientific">Corynebacterium testudinoris</name>
    <dbReference type="NCBI Taxonomy" id="136857"/>
    <lineage>
        <taxon>Bacteria</taxon>
        <taxon>Bacillati</taxon>
        <taxon>Actinomycetota</taxon>
        <taxon>Actinomycetes</taxon>
        <taxon>Mycobacteriales</taxon>
        <taxon>Corynebacteriaceae</taxon>
        <taxon>Corynebacterium</taxon>
    </lineage>
</organism>
<evidence type="ECO:0000313" key="3">
    <source>
        <dbReference type="Proteomes" id="UP000035540"/>
    </source>
</evidence>
<dbReference type="OrthoDB" id="5188485at2"/>
<dbReference type="PANTHER" id="PTHR38457:SF1">
    <property type="entry name" value="REGULATOR ABRB-RELATED"/>
    <property type="match status" value="1"/>
</dbReference>
<dbReference type="InterPro" id="IPR007820">
    <property type="entry name" value="AbrB_fam"/>
</dbReference>
<sequence length="351" mass="36905">MNKVATRWLIVAPCSFVLGALFAWWNVPAAWILAAIIVSGAMALISGKELPLNEGFYRFGRGIIGMLAALPLVGVPLGVLGGYLIPGLLVSVVTLGIGIGGGLLLASREKTVSPETGILSMLAGGSSIMPVLAREVGADFRFVALAQYLRLLVVSLSLPLITALFSTPSSGSAATGSNQVWYLMIAIALIAFFGEKIGRLVRLPVPSVLGPLLITVGVSLLLPDGFTLTPPDLFRILAFLAIGWMCGGALSMPALKAFGRQLPATVTFIVVIIGACALTAWPLTHWLDISYFEAYLATSPGALETVLALSSEGGAGPVVVAIQLIRLLAVLLIAGWLPQLIRLITRRRDKD</sequence>
<dbReference type="InterPro" id="IPR017516">
    <property type="entry name" value="AbrB_dup"/>
</dbReference>
<feature type="transmembrane region" description="Helical" evidence="1">
    <location>
        <begin position="201"/>
        <end position="222"/>
    </location>
</feature>
<name>A0A0G3H497_9CORY</name>
<feature type="transmembrane region" description="Helical" evidence="1">
    <location>
        <begin position="148"/>
        <end position="167"/>
    </location>
</feature>
<feature type="transmembrane region" description="Helical" evidence="1">
    <location>
        <begin position="234"/>
        <end position="255"/>
    </location>
</feature>
<dbReference type="GO" id="GO:0010468">
    <property type="term" value="P:regulation of gene expression"/>
    <property type="evidence" value="ECO:0007669"/>
    <property type="project" value="InterPro"/>
</dbReference>
<dbReference type="AlphaFoldDB" id="A0A0G3H497"/>
<evidence type="ECO:0000313" key="2">
    <source>
        <dbReference type="EMBL" id="AKK07595.1"/>
    </source>
</evidence>
<feature type="transmembrane region" description="Helical" evidence="1">
    <location>
        <begin position="83"/>
        <end position="106"/>
    </location>
</feature>
<dbReference type="PANTHER" id="PTHR38457">
    <property type="entry name" value="REGULATOR ABRB-RELATED"/>
    <property type="match status" value="1"/>
</dbReference>
<dbReference type="PATRIC" id="fig|136857.5.peg.124"/>
<feature type="transmembrane region" description="Helical" evidence="1">
    <location>
        <begin position="59"/>
        <end position="77"/>
    </location>
</feature>
<keyword evidence="1" id="KW-0472">Membrane</keyword>
<dbReference type="EMBL" id="CP011545">
    <property type="protein sequence ID" value="AKK07595.1"/>
    <property type="molecule type" value="Genomic_DNA"/>
</dbReference>
<accession>A0A0G3H497</accession>
<protein>
    <submittedName>
        <fullName evidence="2">Membrane protein AbrB duplication</fullName>
    </submittedName>
</protein>
<keyword evidence="1" id="KW-1133">Transmembrane helix</keyword>
<dbReference type="NCBIfam" id="TIGR03082">
    <property type="entry name" value="Gneg_AbrB_dup"/>
    <property type="match status" value="2"/>
</dbReference>
<dbReference type="Pfam" id="PF05145">
    <property type="entry name" value="AbrB"/>
    <property type="match status" value="1"/>
</dbReference>
<feature type="transmembrane region" description="Helical" evidence="1">
    <location>
        <begin position="262"/>
        <end position="283"/>
    </location>
</feature>
<reference evidence="3" key="2">
    <citation type="submission" date="2015-05" db="EMBL/GenBank/DDBJ databases">
        <title>Complete genome sequence of Corynebacterium testudinoris DSM 44614, recovered from necrotic lesions in the mouth of a tortoise.</title>
        <authorList>
            <person name="Ruckert C."/>
            <person name="Albersmeier A."/>
            <person name="Winkler A."/>
            <person name="Tauch A."/>
        </authorList>
    </citation>
    <scope>NUCLEOTIDE SEQUENCE [LARGE SCALE GENOMIC DNA]</scope>
    <source>
        <strain evidence="3">DSM 44614</strain>
    </source>
</reference>
<dbReference type="PIRSF" id="PIRSF038991">
    <property type="entry name" value="Protein_AbrB"/>
    <property type="match status" value="1"/>
</dbReference>
<keyword evidence="3" id="KW-1185">Reference proteome</keyword>
<feature type="transmembrane region" description="Helical" evidence="1">
    <location>
        <begin position="318"/>
        <end position="338"/>
    </location>
</feature>